<organism evidence="3 4">
    <name type="scientific">Papaver atlanticum</name>
    <dbReference type="NCBI Taxonomy" id="357466"/>
    <lineage>
        <taxon>Eukaryota</taxon>
        <taxon>Viridiplantae</taxon>
        <taxon>Streptophyta</taxon>
        <taxon>Embryophyta</taxon>
        <taxon>Tracheophyta</taxon>
        <taxon>Spermatophyta</taxon>
        <taxon>Magnoliopsida</taxon>
        <taxon>Ranunculales</taxon>
        <taxon>Papaveraceae</taxon>
        <taxon>Papaveroideae</taxon>
        <taxon>Papaver</taxon>
    </lineage>
</organism>
<feature type="compositionally biased region" description="Basic and acidic residues" evidence="2">
    <location>
        <begin position="437"/>
        <end position="446"/>
    </location>
</feature>
<feature type="coiled-coil region" evidence="1">
    <location>
        <begin position="497"/>
        <end position="559"/>
    </location>
</feature>
<dbReference type="PANTHER" id="PTHR36890:SF1">
    <property type="entry name" value="PROTEIN CYCLOPS"/>
    <property type="match status" value="1"/>
</dbReference>
<gene>
    <name evidence="3" type="ORF">MKW98_014566</name>
</gene>
<reference evidence="3" key="1">
    <citation type="submission" date="2022-04" db="EMBL/GenBank/DDBJ databases">
        <title>A functionally conserved STORR gene fusion in Papaver species that diverged 16.8 million years ago.</title>
        <authorList>
            <person name="Catania T."/>
        </authorList>
    </citation>
    <scope>NUCLEOTIDE SEQUENCE</scope>
    <source>
        <strain evidence="3">S-188037</strain>
    </source>
</reference>
<proteinExistence type="predicted"/>
<keyword evidence="1" id="KW-0175">Coiled coil</keyword>
<dbReference type="GO" id="GO:0036377">
    <property type="term" value="P:arbuscular mycorrhizal association"/>
    <property type="evidence" value="ECO:0007669"/>
    <property type="project" value="InterPro"/>
</dbReference>
<feature type="compositionally biased region" description="Low complexity" evidence="2">
    <location>
        <begin position="451"/>
        <end position="464"/>
    </location>
</feature>
<dbReference type="Proteomes" id="UP001202328">
    <property type="component" value="Unassembled WGS sequence"/>
</dbReference>
<evidence type="ECO:0000313" key="3">
    <source>
        <dbReference type="EMBL" id="KAI3904386.1"/>
    </source>
</evidence>
<evidence type="ECO:0000256" key="1">
    <source>
        <dbReference type="SAM" id="Coils"/>
    </source>
</evidence>
<dbReference type="GO" id="GO:0043565">
    <property type="term" value="F:sequence-specific DNA binding"/>
    <property type="evidence" value="ECO:0007669"/>
    <property type="project" value="InterPro"/>
</dbReference>
<dbReference type="GO" id="GO:0005634">
    <property type="term" value="C:nucleus"/>
    <property type="evidence" value="ECO:0007669"/>
    <property type="project" value="InterPro"/>
</dbReference>
<dbReference type="AlphaFoldDB" id="A0AAD4SFX9"/>
<comment type="caution">
    <text evidence="3">The sequence shown here is derived from an EMBL/GenBank/DDBJ whole genome shotgun (WGS) entry which is preliminary data.</text>
</comment>
<evidence type="ECO:0000256" key="2">
    <source>
        <dbReference type="SAM" id="MobiDB-lite"/>
    </source>
</evidence>
<name>A0AAD4SFX9_9MAGN</name>
<sequence>MVLDGDWRSSMNNSLIQMEGDNHQNPNYLDSHQVVQRSDKEKSFMEIEGRGISEFLRNSSEEIFLKSLIEGSLGMPTPTMEMLGFKNLSQSFRADSEELFNSWLNNGEINGHNPTGIAHRTWQASRRMSTELAALVSQQHGNTDILFPQTLAIVDELSSDQDELPVRNVEEKGTQASNMYLAKAWFQSSQPMTRSRSSELRRRYTAMQNCQSSNGIEATHSTAPEHGFSRMRPEYATTSSFSDVHEIPGQPRTFMSPSNSTTSPFSKAPMLPVDAVSSVVSMLKGTLERKKLINQMEKETIESIQFRSHRSQEVNRNPSFDQGKMVHHILEPQPTYEGVSGAEVKRPDKLQTFEGTIDIDLDGFVAPPNQIQMGYVCQEPSLSESSAAAPGLSTGFEVCDGPTSGQTPSGCESLMKQVANGSLENGSRAKEFRERIHENNSRDDRKTQHKGSLVLGSVTSGGTVDKADPTKKRRVERSRKMAEAKERNQSPVTPSDMQSILKRCEILEKEVRSLKLNLSFMNRKDSEQTKQIEDLQKQNEDLADEKERLLEEIERIISGSGIM</sequence>
<accession>A0AAD4SFX9</accession>
<feature type="region of interest" description="Disordered" evidence="2">
    <location>
        <begin position="437"/>
        <end position="497"/>
    </location>
</feature>
<feature type="compositionally biased region" description="Basic and acidic residues" evidence="2">
    <location>
        <begin position="478"/>
        <end position="488"/>
    </location>
</feature>
<dbReference type="EMBL" id="JAJJMB010011095">
    <property type="protein sequence ID" value="KAI3904386.1"/>
    <property type="molecule type" value="Genomic_DNA"/>
</dbReference>
<evidence type="ECO:0008006" key="5">
    <source>
        <dbReference type="Google" id="ProtNLM"/>
    </source>
</evidence>
<dbReference type="InterPro" id="IPR040036">
    <property type="entry name" value="CYCLOPS"/>
</dbReference>
<protein>
    <recommendedName>
        <fullName evidence="5">Protein CYCLOPS</fullName>
    </recommendedName>
</protein>
<evidence type="ECO:0000313" key="4">
    <source>
        <dbReference type="Proteomes" id="UP001202328"/>
    </source>
</evidence>
<dbReference type="PANTHER" id="PTHR36890">
    <property type="entry name" value="PROTEIN CYCLOPS"/>
    <property type="match status" value="1"/>
</dbReference>
<keyword evidence="4" id="KW-1185">Reference proteome</keyword>